<feature type="active site" description="Nucleophile" evidence="6">
    <location>
        <position position="119"/>
    </location>
</feature>
<dbReference type="AlphaFoldDB" id="A0A2R5F4F7"/>
<accession>A0A2R5F4F7</accession>
<dbReference type="GO" id="GO:0033743">
    <property type="term" value="F:peptide-methionine (R)-S-oxide reductase activity"/>
    <property type="evidence" value="ECO:0007669"/>
    <property type="project" value="UniProtKB-UniRule"/>
</dbReference>
<dbReference type="HAMAP" id="MF_01400">
    <property type="entry name" value="MsrB"/>
    <property type="match status" value="1"/>
</dbReference>
<dbReference type="PANTHER" id="PTHR10173:SF52">
    <property type="entry name" value="METHIONINE-R-SULFOXIDE REDUCTASE B1"/>
    <property type="match status" value="1"/>
</dbReference>
<evidence type="ECO:0000256" key="3">
    <source>
        <dbReference type="ARBA" id="ARBA00022833"/>
    </source>
</evidence>
<dbReference type="Gene3D" id="2.170.150.20">
    <property type="entry name" value="Peptide methionine sulfoxide reductase"/>
    <property type="match status" value="1"/>
</dbReference>
<dbReference type="NCBIfam" id="TIGR00357">
    <property type="entry name" value="peptide-methionine (R)-S-oxide reductase MsrB"/>
    <property type="match status" value="1"/>
</dbReference>
<evidence type="ECO:0000256" key="1">
    <source>
        <dbReference type="ARBA" id="ARBA00007174"/>
    </source>
</evidence>
<sequence length="132" mass="15187">MDKVVKTDDEWRQQLSQESYEVTRQCSTEPPFTGKYWDLHDKGTYRCVCCGEPLFDSETKFDSGTGWPSFWQPVSEQSIEESRDTSYGMIRTEITCKRCGAHLGHVFEDGPPPTGLRYCLNSASLEFEPRQD</sequence>
<feature type="binding site" evidence="6">
    <location>
        <position position="47"/>
    </location>
    <ligand>
        <name>Zn(2+)</name>
        <dbReference type="ChEBI" id="CHEBI:29105"/>
    </ligand>
</feature>
<comment type="cofactor">
    <cofactor evidence="6">
        <name>Zn(2+)</name>
        <dbReference type="ChEBI" id="CHEBI:29105"/>
    </cofactor>
    <text evidence="6">Binds 1 zinc ion per subunit. The zinc ion is important for the structural integrity of the protein.</text>
</comment>
<dbReference type="EMBL" id="BDOQ01000002">
    <property type="protein sequence ID" value="GBG12899.1"/>
    <property type="molecule type" value="Genomic_DNA"/>
</dbReference>
<dbReference type="RefSeq" id="WP_109014121.1">
    <property type="nucleotide sequence ID" value="NZ_BDOQ01000002.1"/>
</dbReference>
<reference evidence="8 9" key="1">
    <citation type="journal article" date="2018" name="Environ. Microbiol.">
        <title>Isolation and genomic characterization of Novimethylophilus kurashikiensis gen. nov. sp. nov., a new lanthanide-dependent methylotrophic species of Methylophilaceae.</title>
        <authorList>
            <person name="Lv H."/>
            <person name="Sahin N."/>
            <person name="Tani A."/>
        </authorList>
    </citation>
    <scope>NUCLEOTIDE SEQUENCE [LARGE SCALE GENOMIC DNA]</scope>
    <source>
        <strain evidence="8 9">La2-4</strain>
    </source>
</reference>
<keyword evidence="2 6" id="KW-0479">Metal-binding</keyword>
<dbReference type="SUPFAM" id="SSF51316">
    <property type="entry name" value="Mss4-like"/>
    <property type="match status" value="1"/>
</dbReference>
<evidence type="ECO:0000313" key="9">
    <source>
        <dbReference type="Proteomes" id="UP000245081"/>
    </source>
</evidence>
<comment type="catalytic activity">
    <reaction evidence="5 6">
        <text>L-methionyl-[protein] + [thioredoxin]-disulfide + H2O = L-methionyl-(R)-S-oxide-[protein] + [thioredoxin]-dithiol</text>
        <dbReference type="Rhea" id="RHEA:24164"/>
        <dbReference type="Rhea" id="RHEA-COMP:10698"/>
        <dbReference type="Rhea" id="RHEA-COMP:10700"/>
        <dbReference type="Rhea" id="RHEA-COMP:12313"/>
        <dbReference type="Rhea" id="RHEA-COMP:12314"/>
        <dbReference type="ChEBI" id="CHEBI:15377"/>
        <dbReference type="ChEBI" id="CHEBI:16044"/>
        <dbReference type="ChEBI" id="CHEBI:29950"/>
        <dbReference type="ChEBI" id="CHEBI:45764"/>
        <dbReference type="ChEBI" id="CHEBI:50058"/>
        <dbReference type="EC" id="1.8.4.12"/>
    </reaction>
</comment>
<organism evidence="8 9">
    <name type="scientific">Novimethylophilus kurashikiensis</name>
    <dbReference type="NCBI Taxonomy" id="1825523"/>
    <lineage>
        <taxon>Bacteria</taxon>
        <taxon>Pseudomonadati</taxon>
        <taxon>Pseudomonadota</taxon>
        <taxon>Betaproteobacteria</taxon>
        <taxon>Nitrosomonadales</taxon>
        <taxon>Methylophilaceae</taxon>
        <taxon>Novimethylophilus</taxon>
    </lineage>
</organism>
<gene>
    <name evidence="6 8" type="primary">msrB</name>
    <name evidence="8" type="ORF">NMK_0435</name>
</gene>
<evidence type="ECO:0000256" key="2">
    <source>
        <dbReference type="ARBA" id="ARBA00022723"/>
    </source>
</evidence>
<dbReference type="OrthoDB" id="4174719at2"/>
<dbReference type="InterPro" id="IPR011057">
    <property type="entry name" value="Mss4-like_sf"/>
</dbReference>
<dbReference type="Proteomes" id="UP000245081">
    <property type="component" value="Unassembled WGS sequence"/>
</dbReference>
<keyword evidence="3 6" id="KW-0862">Zinc</keyword>
<dbReference type="EC" id="1.8.4.12" evidence="6"/>
<comment type="similarity">
    <text evidence="1 6">Belongs to the MsrB Met sulfoxide reductase family.</text>
</comment>
<evidence type="ECO:0000256" key="5">
    <source>
        <dbReference type="ARBA" id="ARBA00048488"/>
    </source>
</evidence>
<dbReference type="InterPro" id="IPR028427">
    <property type="entry name" value="Met_Sox_Rdtase_MsrB"/>
</dbReference>
<dbReference type="Pfam" id="PF01641">
    <property type="entry name" value="SelR"/>
    <property type="match status" value="1"/>
</dbReference>
<dbReference type="GO" id="GO:0008270">
    <property type="term" value="F:zinc ion binding"/>
    <property type="evidence" value="ECO:0007669"/>
    <property type="project" value="UniProtKB-UniRule"/>
</dbReference>
<dbReference type="PROSITE" id="PS51790">
    <property type="entry name" value="MSRB"/>
    <property type="match status" value="1"/>
</dbReference>
<dbReference type="InterPro" id="IPR002579">
    <property type="entry name" value="Met_Sox_Rdtase_MsrB_dom"/>
</dbReference>
<dbReference type="GO" id="GO:0005737">
    <property type="term" value="C:cytoplasm"/>
    <property type="evidence" value="ECO:0007669"/>
    <property type="project" value="TreeGrafter"/>
</dbReference>
<dbReference type="PANTHER" id="PTHR10173">
    <property type="entry name" value="METHIONINE SULFOXIDE REDUCTASE"/>
    <property type="match status" value="1"/>
</dbReference>
<feature type="binding site" evidence="6">
    <location>
        <position position="99"/>
    </location>
    <ligand>
        <name>Zn(2+)</name>
        <dbReference type="ChEBI" id="CHEBI:29105"/>
    </ligand>
</feature>
<dbReference type="FunFam" id="2.170.150.20:FF:000001">
    <property type="entry name" value="Peptide methionine sulfoxide reductase MsrB"/>
    <property type="match status" value="1"/>
</dbReference>
<keyword evidence="9" id="KW-1185">Reference proteome</keyword>
<feature type="binding site" evidence="6">
    <location>
        <position position="96"/>
    </location>
    <ligand>
        <name>Zn(2+)</name>
        <dbReference type="ChEBI" id="CHEBI:29105"/>
    </ligand>
</feature>
<evidence type="ECO:0000313" key="8">
    <source>
        <dbReference type="EMBL" id="GBG12899.1"/>
    </source>
</evidence>
<proteinExistence type="inferred from homology"/>
<feature type="domain" description="MsrB" evidence="7">
    <location>
        <begin position="8"/>
        <end position="130"/>
    </location>
</feature>
<evidence type="ECO:0000256" key="6">
    <source>
        <dbReference type="HAMAP-Rule" id="MF_01400"/>
    </source>
</evidence>
<keyword evidence="4 6" id="KW-0560">Oxidoreductase</keyword>
<dbReference type="GO" id="GO:0006979">
    <property type="term" value="P:response to oxidative stress"/>
    <property type="evidence" value="ECO:0007669"/>
    <property type="project" value="InterPro"/>
</dbReference>
<feature type="binding site" evidence="6">
    <location>
        <position position="50"/>
    </location>
    <ligand>
        <name>Zn(2+)</name>
        <dbReference type="ChEBI" id="CHEBI:29105"/>
    </ligand>
</feature>
<comment type="caution">
    <text evidence="8">The sequence shown here is derived from an EMBL/GenBank/DDBJ whole genome shotgun (WGS) entry which is preliminary data.</text>
</comment>
<dbReference type="GO" id="GO:0030091">
    <property type="term" value="P:protein repair"/>
    <property type="evidence" value="ECO:0007669"/>
    <property type="project" value="InterPro"/>
</dbReference>
<protein>
    <recommendedName>
        <fullName evidence="6">Peptide methionine sulfoxide reductase MsrB</fullName>
        <ecNumber evidence="6">1.8.4.12</ecNumber>
    </recommendedName>
    <alternativeName>
        <fullName evidence="6">Peptide-methionine (R)-S-oxide reductase</fullName>
    </alternativeName>
</protein>
<evidence type="ECO:0000259" key="7">
    <source>
        <dbReference type="PROSITE" id="PS51790"/>
    </source>
</evidence>
<evidence type="ECO:0000256" key="4">
    <source>
        <dbReference type="ARBA" id="ARBA00023002"/>
    </source>
</evidence>
<name>A0A2R5F4F7_9PROT</name>